<proteinExistence type="predicted"/>
<dbReference type="Proteomes" id="UP001364617">
    <property type="component" value="Unassembled WGS sequence"/>
</dbReference>
<keyword evidence="3" id="KW-1185">Reference proteome</keyword>
<accession>A0AAN9D5W4</accession>
<dbReference type="AlphaFoldDB" id="A0AAN9D5W4"/>
<protein>
    <submittedName>
        <fullName evidence="2">Uncharacterized protein</fullName>
    </submittedName>
</protein>
<sequence>MPHAALAESARQYRKHRAYLKKERERWRKDRDTGKKKAINDLTERGKRSQKKKLKEAKKAARDKARTIVELQTPPPSPEPLELDCPPQLGPSRQRLQGERIRERRKL</sequence>
<feature type="compositionally biased region" description="Basic and acidic residues" evidence="1">
    <location>
        <begin position="57"/>
        <end position="67"/>
    </location>
</feature>
<reference evidence="2 3" key="1">
    <citation type="submission" date="2024-02" db="EMBL/GenBank/DDBJ databases">
        <title>Chromosome-level genome assembly of the Eurasian Minnow (Phoxinus phoxinus).</title>
        <authorList>
            <person name="Oriowo T.O."/>
            <person name="Martin S."/>
            <person name="Stange M."/>
            <person name="Chrysostomakis Y."/>
            <person name="Brown T."/>
            <person name="Winkler S."/>
            <person name="Kukowka S."/>
            <person name="Myers E.W."/>
            <person name="Bohne A."/>
        </authorList>
    </citation>
    <scope>NUCLEOTIDE SEQUENCE [LARGE SCALE GENOMIC DNA]</scope>
    <source>
        <strain evidence="2">ZFMK-TIS-60720</strain>
        <tissue evidence="2">Whole Organism</tissue>
    </source>
</reference>
<gene>
    <name evidence="2" type="ORF">R3I93_008381</name>
</gene>
<evidence type="ECO:0000256" key="1">
    <source>
        <dbReference type="SAM" id="MobiDB-lite"/>
    </source>
</evidence>
<organism evidence="2 3">
    <name type="scientific">Phoxinus phoxinus</name>
    <name type="common">Eurasian minnow</name>
    <dbReference type="NCBI Taxonomy" id="58324"/>
    <lineage>
        <taxon>Eukaryota</taxon>
        <taxon>Metazoa</taxon>
        <taxon>Chordata</taxon>
        <taxon>Craniata</taxon>
        <taxon>Vertebrata</taxon>
        <taxon>Euteleostomi</taxon>
        <taxon>Actinopterygii</taxon>
        <taxon>Neopterygii</taxon>
        <taxon>Teleostei</taxon>
        <taxon>Ostariophysi</taxon>
        <taxon>Cypriniformes</taxon>
        <taxon>Leuciscidae</taxon>
        <taxon>Phoxininae</taxon>
        <taxon>Phoxinus</taxon>
    </lineage>
</organism>
<dbReference type="EMBL" id="JAYKXH010000008">
    <property type="protein sequence ID" value="KAK7160697.1"/>
    <property type="molecule type" value="Genomic_DNA"/>
</dbReference>
<evidence type="ECO:0000313" key="2">
    <source>
        <dbReference type="EMBL" id="KAK7160697.1"/>
    </source>
</evidence>
<feature type="compositionally biased region" description="Basic and acidic residues" evidence="1">
    <location>
        <begin position="20"/>
        <end position="47"/>
    </location>
</feature>
<comment type="caution">
    <text evidence="2">The sequence shown here is derived from an EMBL/GenBank/DDBJ whole genome shotgun (WGS) entry which is preliminary data.</text>
</comment>
<name>A0AAN9D5W4_9TELE</name>
<evidence type="ECO:0000313" key="3">
    <source>
        <dbReference type="Proteomes" id="UP001364617"/>
    </source>
</evidence>
<feature type="region of interest" description="Disordered" evidence="1">
    <location>
        <begin position="1"/>
        <end position="107"/>
    </location>
</feature>
<feature type="compositionally biased region" description="Basic and acidic residues" evidence="1">
    <location>
        <begin position="96"/>
        <end position="107"/>
    </location>
</feature>